<gene>
    <name evidence="2" type="ORF">CYLTODRAFT_456946</name>
</gene>
<dbReference type="InterPro" id="IPR040521">
    <property type="entry name" value="KDZ"/>
</dbReference>
<proteinExistence type="predicted"/>
<feature type="compositionally biased region" description="Low complexity" evidence="1">
    <location>
        <begin position="73"/>
        <end position="83"/>
    </location>
</feature>
<sequence length="990" mass="113002">MAPKRRWTTVMEPDEEGEQEIRRVGTQHLGKRMASTQQRLDLVHSALPSSSSRLLAGSNDYSMAEPSSPAETVSDPDPVAGDAAVDEDEDSGVEQIINGDWDDFRLSGTAWRHRKGRRRIDTRDWKTRIDSSNEKWRVLLPNLVDAYLEFKYPHKVAGDTPATRDTAWDFEIPVLDIFTLKTSANIPRLAEEPTISVPLAKAGFLGNVPEAPSFAVSFSTLELYRTLRLFKASMSVEAFARTLCYYYQTPYRVRYRNIISDTFDIYLAILRAVDKSVREELGHDSPDWRVQNACPPCSYELEGEPHTKFRRMIGLDGNNSLKRQKMLGRRVADTRVFDKSDYYLSREFVDSFENEVPSRQHTKATSPETETETETGDEWEDIDDDAADPTDGGDQASACTRNWKAGAADSKKRKMWAIFDETGIFLSACQHGFILWVCDMVQSGELSKYALSMTAKGLETLGDNVVQGYDIGCSYGETILHTSLAARFKSQHWRSCVNAMHGSLHEIICRLVNHPGIIEGLGLEDLEHLERIFSASNALAAGTRFMTAYRRRVFIDLYFRQWDDEKYSNLGNFLLGNYRQALKIIDDDEQVVLKALNDEGLCEDDLPQLFKDEIVYVQSMNVREPNEDAVAAEYVGLLQEYADARNAEESSFNTFVNEIPANYASTPSEQQWGSGRSHTMRTETHRRRNHEKCLEIDTRLSVMERAMNIERRWTPADSKYQQTLKYIKERRYRIALRRLAGLVVKRLMELSAMNLANIAYKVRTHMCKALMSRQKAIRTLIEQVNRLAPDLGVKKLSFADVTHYEFLDQVHILIDPNLAKERSNAKWAQPVMRNIMRRWQRINRAKEEIVRCNIGVRRLHTHIQDEEKFFDTVLEGLTAKSSAVLGPTTEYITRRRRTNFALLLRIQQIYTLDGFTGIPTPGQRKGKSADSADINLNWNRGDHPWAQVSDRVNIDSGNFNVGDEDDDSGGEQDDVECAQISGYVDYFSSM</sequence>
<feature type="compositionally biased region" description="Polar residues" evidence="1">
    <location>
        <begin position="666"/>
        <end position="677"/>
    </location>
</feature>
<feature type="region of interest" description="Disordered" evidence="1">
    <location>
        <begin position="666"/>
        <end position="688"/>
    </location>
</feature>
<dbReference type="Proteomes" id="UP000054007">
    <property type="component" value="Unassembled WGS sequence"/>
</dbReference>
<feature type="compositionally biased region" description="Acidic residues" evidence="1">
    <location>
        <begin position="369"/>
        <end position="388"/>
    </location>
</feature>
<dbReference type="PANTHER" id="PTHR33096:SF1">
    <property type="entry name" value="CXC1-LIKE CYSTEINE CLUSTER ASSOCIATED WITH KDZ TRANSPOSASES DOMAIN-CONTAINING PROTEIN"/>
    <property type="match status" value="1"/>
</dbReference>
<protein>
    <recommendedName>
        <fullName evidence="4">CxC1-like cysteine cluster associated with KDZ transposases domain-containing protein</fullName>
    </recommendedName>
</protein>
<dbReference type="EMBL" id="KN880622">
    <property type="protein sequence ID" value="KIY64702.1"/>
    <property type="molecule type" value="Genomic_DNA"/>
</dbReference>
<dbReference type="OrthoDB" id="2505969at2759"/>
<evidence type="ECO:0008006" key="4">
    <source>
        <dbReference type="Google" id="ProtNLM"/>
    </source>
</evidence>
<name>A0A0D7B2K2_9AGAR</name>
<evidence type="ECO:0000313" key="2">
    <source>
        <dbReference type="EMBL" id="KIY64702.1"/>
    </source>
</evidence>
<feature type="region of interest" description="Disordered" evidence="1">
    <location>
        <begin position="51"/>
        <end position="91"/>
    </location>
</feature>
<organism evidence="2 3">
    <name type="scientific">Cylindrobasidium torrendii FP15055 ss-10</name>
    <dbReference type="NCBI Taxonomy" id="1314674"/>
    <lineage>
        <taxon>Eukaryota</taxon>
        <taxon>Fungi</taxon>
        <taxon>Dikarya</taxon>
        <taxon>Basidiomycota</taxon>
        <taxon>Agaricomycotina</taxon>
        <taxon>Agaricomycetes</taxon>
        <taxon>Agaricomycetidae</taxon>
        <taxon>Agaricales</taxon>
        <taxon>Marasmiineae</taxon>
        <taxon>Physalacriaceae</taxon>
        <taxon>Cylindrobasidium</taxon>
    </lineage>
</organism>
<reference evidence="2 3" key="1">
    <citation type="journal article" date="2015" name="Fungal Genet. Biol.">
        <title>Evolution of novel wood decay mechanisms in Agaricales revealed by the genome sequences of Fistulina hepatica and Cylindrobasidium torrendii.</title>
        <authorList>
            <person name="Floudas D."/>
            <person name="Held B.W."/>
            <person name="Riley R."/>
            <person name="Nagy L.G."/>
            <person name="Koehler G."/>
            <person name="Ransdell A.S."/>
            <person name="Younus H."/>
            <person name="Chow J."/>
            <person name="Chiniquy J."/>
            <person name="Lipzen A."/>
            <person name="Tritt A."/>
            <person name="Sun H."/>
            <person name="Haridas S."/>
            <person name="LaButti K."/>
            <person name="Ohm R.A."/>
            <person name="Kues U."/>
            <person name="Blanchette R.A."/>
            <person name="Grigoriev I.V."/>
            <person name="Minto R.E."/>
            <person name="Hibbett D.S."/>
        </authorList>
    </citation>
    <scope>NUCLEOTIDE SEQUENCE [LARGE SCALE GENOMIC DNA]</scope>
    <source>
        <strain evidence="2 3">FP15055 ss-10</strain>
    </source>
</reference>
<evidence type="ECO:0000256" key="1">
    <source>
        <dbReference type="SAM" id="MobiDB-lite"/>
    </source>
</evidence>
<keyword evidence="3" id="KW-1185">Reference proteome</keyword>
<accession>A0A0D7B2K2</accession>
<dbReference type="AlphaFoldDB" id="A0A0D7B2K2"/>
<dbReference type="PANTHER" id="PTHR33096">
    <property type="entry name" value="CXC2 DOMAIN-CONTAINING PROTEIN"/>
    <property type="match status" value="1"/>
</dbReference>
<feature type="region of interest" description="Disordered" evidence="1">
    <location>
        <begin position="355"/>
        <end position="398"/>
    </location>
</feature>
<evidence type="ECO:0000313" key="3">
    <source>
        <dbReference type="Proteomes" id="UP000054007"/>
    </source>
</evidence>
<dbReference type="Pfam" id="PF18758">
    <property type="entry name" value="KDZ"/>
    <property type="match status" value="1"/>
</dbReference>